<evidence type="ECO:0000313" key="2">
    <source>
        <dbReference type="Proteomes" id="UP001385951"/>
    </source>
</evidence>
<proteinExistence type="predicted"/>
<evidence type="ECO:0000313" key="1">
    <source>
        <dbReference type="EMBL" id="KAK7676505.1"/>
    </source>
</evidence>
<dbReference type="EMBL" id="JASBNA010000114">
    <property type="protein sequence ID" value="KAK7676505.1"/>
    <property type="molecule type" value="Genomic_DNA"/>
</dbReference>
<gene>
    <name evidence="1" type="ORF">QCA50_020523</name>
</gene>
<dbReference type="Proteomes" id="UP001385951">
    <property type="component" value="Unassembled WGS sequence"/>
</dbReference>
<comment type="caution">
    <text evidence="1">The sequence shown here is derived from an EMBL/GenBank/DDBJ whole genome shotgun (WGS) entry which is preliminary data.</text>
</comment>
<sequence>MENIAESLETLVDRGLMEEDHLSTSTTLVHRSSQEELVGGEVLLLEEMLVEDAAHQDVVHESVTAEALRATEEYANMIARTLNTEPVLENIERPRRRFAFRMPPLMQSIRHGFQMMKGKLTRIHRRRD</sequence>
<dbReference type="AlphaFoldDB" id="A0AAW0FCD8"/>
<name>A0AAW0FCD8_9APHY</name>
<organism evidence="1 2">
    <name type="scientific">Cerrena zonata</name>
    <dbReference type="NCBI Taxonomy" id="2478898"/>
    <lineage>
        <taxon>Eukaryota</taxon>
        <taxon>Fungi</taxon>
        <taxon>Dikarya</taxon>
        <taxon>Basidiomycota</taxon>
        <taxon>Agaricomycotina</taxon>
        <taxon>Agaricomycetes</taxon>
        <taxon>Polyporales</taxon>
        <taxon>Cerrenaceae</taxon>
        <taxon>Cerrena</taxon>
    </lineage>
</organism>
<reference evidence="1 2" key="1">
    <citation type="submission" date="2022-09" db="EMBL/GenBank/DDBJ databases">
        <authorList>
            <person name="Palmer J.M."/>
        </authorList>
    </citation>
    <scope>NUCLEOTIDE SEQUENCE [LARGE SCALE GENOMIC DNA]</scope>
    <source>
        <strain evidence="1 2">DSM 7382</strain>
    </source>
</reference>
<accession>A0AAW0FCD8</accession>
<protein>
    <submittedName>
        <fullName evidence="1">Uncharacterized protein</fullName>
    </submittedName>
</protein>
<keyword evidence="2" id="KW-1185">Reference proteome</keyword>